<accession>A0ABN7V5A9</accession>
<dbReference type="EMBL" id="CAJVQB010009327">
    <property type="protein sequence ID" value="CAG8729009.1"/>
    <property type="molecule type" value="Genomic_DNA"/>
</dbReference>
<dbReference type="Pfam" id="PF03101">
    <property type="entry name" value="FAR1"/>
    <property type="match status" value="1"/>
</dbReference>
<keyword evidence="3" id="KW-1185">Reference proteome</keyword>
<evidence type="ECO:0000313" key="2">
    <source>
        <dbReference type="EMBL" id="CAG8729009.1"/>
    </source>
</evidence>
<evidence type="ECO:0000313" key="3">
    <source>
        <dbReference type="Proteomes" id="UP000789901"/>
    </source>
</evidence>
<protein>
    <submittedName>
        <fullName evidence="2">19071_t:CDS:1</fullName>
    </submittedName>
</protein>
<dbReference type="PANTHER" id="PTHR46328">
    <property type="entry name" value="FAR-RED IMPAIRED RESPONSIVE (FAR1) FAMILY PROTEIN-RELATED"/>
    <property type="match status" value="1"/>
</dbReference>
<organism evidence="2 3">
    <name type="scientific">Gigaspora margarita</name>
    <dbReference type="NCBI Taxonomy" id="4874"/>
    <lineage>
        <taxon>Eukaryota</taxon>
        <taxon>Fungi</taxon>
        <taxon>Fungi incertae sedis</taxon>
        <taxon>Mucoromycota</taxon>
        <taxon>Glomeromycotina</taxon>
        <taxon>Glomeromycetes</taxon>
        <taxon>Diversisporales</taxon>
        <taxon>Gigasporaceae</taxon>
        <taxon>Gigaspora</taxon>
    </lineage>
</organism>
<evidence type="ECO:0000259" key="1">
    <source>
        <dbReference type="Pfam" id="PF03101"/>
    </source>
</evidence>
<sequence>EFKRSDNIKQKEIENQLNVVNEFYEKLMKGDDVCSHVLEELNSEFEIEPSTKANTSQIALIKDNNLKKHEVSELACDNNEFEGSIDNSVVITCKNSPSKKIHEGGKFQSWEEALKEITMYARQEGFGLRKGHSEKTSNGVIRKRTMLCEHSGDYKPRNKQSVRETNTKYIKCPWHINLSQPTKDNPHGIIYITTLSNVHNHNLSPDREKFFNNIEFTQEMCERVEFYVNAVKLKPLQIQKALQKEFPDYELYLSEIYKVTKKFYSEALEANIDEERNKSKYIYWKTQIPLMSAVVTLPQALFPEIDKALNRFLTPAMLKVQRIEIKSCLNYQAITNTKAVLIKYQEPESDAVQFIEDDKDIIQRSDNIHNLPSQQVIRITCRQNFGSVEEEDKVKSHHF</sequence>
<feature type="non-terminal residue" evidence="2">
    <location>
        <position position="1"/>
    </location>
</feature>
<dbReference type="InterPro" id="IPR004330">
    <property type="entry name" value="FAR1_DNA_bnd_dom"/>
</dbReference>
<comment type="caution">
    <text evidence="2">The sequence shown here is derived from an EMBL/GenBank/DDBJ whole genome shotgun (WGS) entry which is preliminary data.</text>
</comment>
<gene>
    <name evidence="2" type="ORF">GMARGA_LOCUS14217</name>
</gene>
<dbReference type="Proteomes" id="UP000789901">
    <property type="component" value="Unassembled WGS sequence"/>
</dbReference>
<proteinExistence type="predicted"/>
<feature type="domain" description="FAR1" evidence="1">
    <location>
        <begin position="119"/>
        <end position="204"/>
    </location>
</feature>
<reference evidence="2 3" key="1">
    <citation type="submission" date="2021-06" db="EMBL/GenBank/DDBJ databases">
        <authorList>
            <person name="Kallberg Y."/>
            <person name="Tangrot J."/>
            <person name="Rosling A."/>
        </authorList>
    </citation>
    <scope>NUCLEOTIDE SEQUENCE [LARGE SCALE GENOMIC DNA]</scope>
    <source>
        <strain evidence="2 3">120-4 pot B 10/14</strain>
    </source>
</reference>
<name>A0ABN7V5A9_GIGMA</name>